<protein>
    <submittedName>
        <fullName evidence="1">Uncharacterized protein</fullName>
    </submittedName>
</protein>
<dbReference type="EMBL" id="BAABDQ010000020">
    <property type="protein sequence ID" value="GAA3582232.1"/>
    <property type="molecule type" value="Genomic_DNA"/>
</dbReference>
<keyword evidence="2" id="KW-1185">Reference proteome</keyword>
<gene>
    <name evidence="1" type="ORF">GCM10022419_074830</name>
</gene>
<name>A0ABP6YH23_9ACTN</name>
<evidence type="ECO:0000313" key="1">
    <source>
        <dbReference type="EMBL" id="GAA3582232.1"/>
    </source>
</evidence>
<dbReference type="InterPro" id="IPR045592">
    <property type="entry name" value="DUF6461"/>
</dbReference>
<reference evidence="2" key="1">
    <citation type="journal article" date="2019" name="Int. J. Syst. Evol. Microbiol.">
        <title>The Global Catalogue of Microorganisms (GCM) 10K type strain sequencing project: providing services to taxonomists for standard genome sequencing and annotation.</title>
        <authorList>
            <consortium name="The Broad Institute Genomics Platform"/>
            <consortium name="The Broad Institute Genome Sequencing Center for Infectious Disease"/>
            <person name="Wu L."/>
            <person name="Ma J."/>
        </authorList>
    </citation>
    <scope>NUCLEOTIDE SEQUENCE [LARGE SCALE GENOMIC DNA]</scope>
    <source>
        <strain evidence="2">JCM 17326</strain>
    </source>
</reference>
<dbReference type="Pfam" id="PF20062">
    <property type="entry name" value="DUF6461"/>
    <property type="match status" value="1"/>
</dbReference>
<accession>A0ABP6YH23</accession>
<proteinExistence type="predicted"/>
<evidence type="ECO:0000313" key="2">
    <source>
        <dbReference type="Proteomes" id="UP001500630"/>
    </source>
</evidence>
<organism evidence="1 2">
    <name type="scientific">Nonomuraea rosea</name>
    <dbReference type="NCBI Taxonomy" id="638574"/>
    <lineage>
        <taxon>Bacteria</taxon>
        <taxon>Bacillati</taxon>
        <taxon>Actinomycetota</taxon>
        <taxon>Actinomycetes</taxon>
        <taxon>Streptosporangiales</taxon>
        <taxon>Streptosporangiaceae</taxon>
        <taxon>Nonomuraea</taxon>
    </lineage>
</organism>
<dbReference type="Proteomes" id="UP001500630">
    <property type="component" value="Unassembled WGS sequence"/>
</dbReference>
<comment type="caution">
    <text evidence="1">The sequence shown here is derived from an EMBL/GenBank/DDBJ whole genome shotgun (WGS) entry which is preliminary data.</text>
</comment>
<dbReference type="RefSeq" id="WP_345569332.1">
    <property type="nucleotide sequence ID" value="NZ_BAABDQ010000020.1"/>
</dbReference>
<sequence>MTTDPLAQFRWLQAPEADAANPLGDIYCVSFFRGLEPAEVLRRFGPAGPPGREMSFAELDKQVFEFVQETGGGECGGYVAAIPAGEWCVAVELWGWNATIEKTLTRMSKGSEVVAVGRHDFAEDDFSYAVDGTLITSFPPITPSDRHGSDPDRLNDLMREIGLSPEEDDDDTWEARWEDMSSNGLARAFSLAARMTGVTFTADLLQGPLLVGAIED</sequence>